<evidence type="ECO:0000313" key="1">
    <source>
        <dbReference type="EMBL" id="CAG8801039.1"/>
    </source>
</evidence>
<evidence type="ECO:0000313" key="2">
    <source>
        <dbReference type="Proteomes" id="UP000789759"/>
    </source>
</evidence>
<organism evidence="1 2">
    <name type="scientific">Cetraspora pellucida</name>
    <dbReference type="NCBI Taxonomy" id="1433469"/>
    <lineage>
        <taxon>Eukaryota</taxon>
        <taxon>Fungi</taxon>
        <taxon>Fungi incertae sedis</taxon>
        <taxon>Mucoromycota</taxon>
        <taxon>Glomeromycotina</taxon>
        <taxon>Glomeromycetes</taxon>
        <taxon>Diversisporales</taxon>
        <taxon>Gigasporaceae</taxon>
        <taxon>Cetraspora</taxon>
    </lineage>
</organism>
<dbReference type="AlphaFoldDB" id="A0A9N9JZ30"/>
<proteinExistence type="predicted"/>
<keyword evidence="2" id="KW-1185">Reference proteome</keyword>
<accession>A0A9N9JZ30</accession>
<dbReference type="EMBL" id="CAJVQA010031278">
    <property type="protein sequence ID" value="CAG8801039.1"/>
    <property type="molecule type" value="Genomic_DNA"/>
</dbReference>
<reference evidence="1" key="1">
    <citation type="submission" date="2021-06" db="EMBL/GenBank/DDBJ databases">
        <authorList>
            <person name="Kallberg Y."/>
            <person name="Tangrot J."/>
            <person name="Rosling A."/>
        </authorList>
    </citation>
    <scope>NUCLEOTIDE SEQUENCE</scope>
    <source>
        <strain evidence="1">FL966</strain>
    </source>
</reference>
<gene>
    <name evidence="1" type="ORF">CPELLU_LOCUS17716</name>
</gene>
<protein>
    <submittedName>
        <fullName evidence="1">3688_t:CDS:1</fullName>
    </submittedName>
</protein>
<dbReference type="OrthoDB" id="2442721at2759"/>
<dbReference type="Proteomes" id="UP000789759">
    <property type="component" value="Unassembled WGS sequence"/>
</dbReference>
<comment type="caution">
    <text evidence="1">The sequence shown here is derived from an EMBL/GenBank/DDBJ whole genome shotgun (WGS) entry which is preliminary data.</text>
</comment>
<name>A0A9N9JZ30_9GLOM</name>
<sequence>MSLTQFRNSTPQSLRNLPENVSNRAYVVAFAVKEAFAISKLGNRNSSGSGSNHDWNIACQTILDNRLLTTSEKTTILSLLR</sequence>